<accession>A0A2T6ZC10</accession>
<dbReference type="EMBL" id="NESQ01000434">
    <property type="protein sequence ID" value="PUU72976.1"/>
    <property type="molecule type" value="Genomic_DNA"/>
</dbReference>
<dbReference type="SUPFAM" id="SSF56112">
    <property type="entry name" value="Protein kinase-like (PK-like)"/>
    <property type="match status" value="1"/>
</dbReference>
<dbReference type="GO" id="GO:0004674">
    <property type="term" value="F:protein serine/threonine kinase activity"/>
    <property type="evidence" value="ECO:0007669"/>
    <property type="project" value="UniProtKB-KW"/>
</dbReference>
<organism evidence="8 9">
    <name type="scientific">Tuber borchii</name>
    <name type="common">White truffle</name>
    <dbReference type="NCBI Taxonomy" id="42251"/>
    <lineage>
        <taxon>Eukaryota</taxon>
        <taxon>Fungi</taxon>
        <taxon>Dikarya</taxon>
        <taxon>Ascomycota</taxon>
        <taxon>Pezizomycotina</taxon>
        <taxon>Pezizomycetes</taxon>
        <taxon>Pezizales</taxon>
        <taxon>Tuberaceae</taxon>
        <taxon>Tuber</taxon>
    </lineage>
</organism>
<evidence type="ECO:0000259" key="7">
    <source>
        <dbReference type="PROSITE" id="PS50011"/>
    </source>
</evidence>
<evidence type="ECO:0000256" key="3">
    <source>
        <dbReference type="ARBA" id="ARBA00022741"/>
    </source>
</evidence>
<dbReference type="InterPro" id="IPR011009">
    <property type="entry name" value="Kinase-like_dom_sf"/>
</dbReference>
<evidence type="ECO:0000313" key="9">
    <source>
        <dbReference type="Proteomes" id="UP000244722"/>
    </source>
</evidence>
<protein>
    <submittedName>
        <fullName evidence="8">Kinase-like domain-containing protein</fullName>
    </submittedName>
</protein>
<feature type="compositionally biased region" description="Polar residues" evidence="6">
    <location>
        <begin position="478"/>
        <end position="491"/>
    </location>
</feature>
<name>A0A2T6ZC10_TUBBO</name>
<feature type="region of interest" description="Disordered" evidence="6">
    <location>
        <begin position="464"/>
        <end position="526"/>
    </location>
</feature>
<keyword evidence="1" id="KW-0723">Serine/threonine-protein kinase</keyword>
<dbReference type="Gene3D" id="3.30.200.20">
    <property type="entry name" value="Phosphorylase Kinase, domain 1"/>
    <property type="match status" value="1"/>
</dbReference>
<dbReference type="InterPro" id="IPR050205">
    <property type="entry name" value="CDPK_Ser/Thr_kinases"/>
</dbReference>
<dbReference type="PROSITE" id="PS00108">
    <property type="entry name" value="PROTEIN_KINASE_ST"/>
    <property type="match status" value="1"/>
</dbReference>
<feature type="region of interest" description="Disordered" evidence="6">
    <location>
        <begin position="314"/>
        <end position="380"/>
    </location>
</feature>
<keyword evidence="4 8" id="KW-0418">Kinase</keyword>
<dbReference type="PANTHER" id="PTHR24349">
    <property type="entry name" value="SERINE/THREONINE-PROTEIN KINASE"/>
    <property type="match status" value="1"/>
</dbReference>
<evidence type="ECO:0000256" key="2">
    <source>
        <dbReference type="ARBA" id="ARBA00022679"/>
    </source>
</evidence>
<keyword evidence="9" id="KW-1185">Reference proteome</keyword>
<evidence type="ECO:0000256" key="4">
    <source>
        <dbReference type="ARBA" id="ARBA00022777"/>
    </source>
</evidence>
<dbReference type="InterPro" id="IPR000719">
    <property type="entry name" value="Prot_kinase_dom"/>
</dbReference>
<evidence type="ECO:0000256" key="1">
    <source>
        <dbReference type="ARBA" id="ARBA00022527"/>
    </source>
</evidence>
<evidence type="ECO:0000313" key="8">
    <source>
        <dbReference type="EMBL" id="PUU72976.1"/>
    </source>
</evidence>
<dbReference type="AlphaFoldDB" id="A0A2T6ZC10"/>
<dbReference type="Proteomes" id="UP000244722">
    <property type="component" value="Unassembled WGS sequence"/>
</dbReference>
<proteinExistence type="predicted"/>
<dbReference type="OrthoDB" id="10252171at2759"/>
<dbReference type="STRING" id="42251.A0A2T6ZC10"/>
<comment type="caution">
    <text evidence="8">The sequence shown here is derived from an EMBL/GenBank/DDBJ whole genome shotgun (WGS) entry which is preliminary data.</text>
</comment>
<dbReference type="SMART" id="SM00220">
    <property type="entry name" value="S_TKc"/>
    <property type="match status" value="1"/>
</dbReference>
<dbReference type="Gene3D" id="1.10.510.10">
    <property type="entry name" value="Transferase(Phosphotransferase) domain 1"/>
    <property type="match status" value="1"/>
</dbReference>
<sequence>MGEAQSDLVEWYKLDTEFSQDRVRHTKYMGKAKNRNKKVKEEWSDCGELGKGGFGVVHKQIRKATGHYRAVKKIDKKLPAKIDYSRELLVMAILTKHPPLFVEFLGWYEEPETLYIAMEYLERGDLTKHIGSPLPQETVRNISKQILEGLEVMHRHGIAHRDLKPANIFVVSMSPVWIKLGDFGVSKRILAQATTTLHTQVLTQVYSAPEVLGLDSNSETSDYTNSVDIWSLGCVIYELLVGAKLFVSEFQLYRYFYGIWPFPEDRIKGVSLPADDIGISLLKAMLSIQPEDRPTAGVALRHAWLADLKCDNEHSGDDGAKTIQSGNRNMPSMKCESRLATNGRPKKRKTRGDPITQDDTKCTRGGVALGASPGSRGASDLATAKAPIDTFVMAPPDTSAEISAAQMGPQIFEPMLPNFFGPRLFGLSGEIQVCDIPLRLKTPPQAPSQDLTPIKEMIYNRLQGQMAPSGGDGRNRDGTTINSLQNPNNMGNPDANGYPDRDPNAGWNLCQNPKPGFNSYRNPNSG</sequence>
<reference evidence="8 9" key="1">
    <citation type="submission" date="2017-04" db="EMBL/GenBank/DDBJ databases">
        <title>Draft genome sequence of Tuber borchii Vittad., a whitish edible truffle.</title>
        <authorList>
            <consortium name="DOE Joint Genome Institute"/>
            <person name="Murat C."/>
            <person name="Kuo A."/>
            <person name="Barry K.W."/>
            <person name="Clum A."/>
            <person name="Dockter R.B."/>
            <person name="Fauchery L."/>
            <person name="Iotti M."/>
            <person name="Kohler A."/>
            <person name="Labutti K."/>
            <person name="Lindquist E.A."/>
            <person name="Lipzen A."/>
            <person name="Ohm R.A."/>
            <person name="Wang M."/>
            <person name="Grigoriev I.V."/>
            <person name="Zambonelli A."/>
            <person name="Martin F.M."/>
        </authorList>
    </citation>
    <scope>NUCLEOTIDE SEQUENCE [LARGE SCALE GENOMIC DNA]</scope>
    <source>
        <strain evidence="8 9">Tbo3840</strain>
    </source>
</reference>
<gene>
    <name evidence="8" type="ORF">B9Z19DRAFT_1069348</name>
</gene>
<keyword evidence="2" id="KW-0808">Transferase</keyword>
<keyword evidence="5" id="KW-0067">ATP-binding</keyword>
<dbReference type="Pfam" id="PF00069">
    <property type="entry name" value="Pkinase"/>
    <property type="match status" value="1"/>
</dbReference>
<dbReference type="GO" id="GO:0005524">
    <property type="term" value="F:ATP binding"/>
    <property type="evidence" value="ECO:0007669"/>
    <property type="project" value="UniProtKB-KW"/>
</dbReference>
<evidence type="ECO:0000256" key="5">
    <source>
        <dbReference type="ARBA" id="ARBA00022840"/>
    </source>
</evidence>
<keyword evidence="3" id="KW-0547">Nucleotide-binding</keyword>
<feature type="domain" description="Protein kinase" evidence="7">
    <location>
        <begin position="43"/>
        <end position="305"/>
    </location>
</feature>
<dbReference type="InterPro" id="IPR008271">
    <property type="entry name" value="Ser/Thr_kinase_AS"/>
</dbReference>
<evidence type="ECO:0000256" key="6">
    <source>
        <dbReference type="SAM" id="MobiDB-lite"/>
    </source>
</evidence>
<dbReference type="PROSITE" id="PS50011">
    <property type="entry name" value="PROTEIN_KINASE_DOM"/>
    <property type="match status" value="1"/>
</dbReference>